<sequence>MSVYRQWGATLALFSTLAIASADLVQTQSAIAQPPSPQNCNWLRVWSVPMPRGNSRYLYL</sequence>
<dbReference type="Proteomes" id="UP000095472">
    <property type="component" value="Chromosome"/>
</dbReference>
<organism evidence="1 2">
    <name type="scientific">Desertifilum tharense IPPAS B-1220</name>
    <dbReference type="NCBI Taxonomy" id="1781255"/>
    <lineage>
        <taxon>Bacteria</taxon>
        <taxon>Bacillati</taxon>
        <taxon>Cyanobacteriota</taxon>
        <taxon>Cyanophyceae</taxon>
        <taxon>Desertifilales</taxon>
        <taxon>Desertifilaceae</taxon>
        <taxon>Desertifilum</taxon>
    </lineage>
</organism>
<name>A0ACD5GUE2_9CYAN</name>
<accession>A0ACD5GUE2</accession>
<evidence type="ECO:0000313" key="2">
    <source>
        <dbReference type="Proteomes" id="UP000095472"/>
    </source>
</evidence>
<protein>
    <submittedName>
        <fullName evidence="1">Uncharacterized protein</fullName>
    </submittedName>
</protein>
<reference evidence="1 2" key="1">
    <citation type="journal article" date="2016" name="Genome Announc.">
        <title>Draft Genome Sequence of the Thermotolerant Cyanobacterium Desertifilum sp. IPPAS B-1220.</title>
        <authorList>
            <person name="Mironov K.S."/>
            <person name="Sinetova M.A."/>
            <person name="Bolatkhan K."/>
            <person name="Zayadan B.K."/>
            <person name="Ustinova V.V."/>
            <person name="Kupriyanova E.V."/>
            <person name="Skrypnik A.N."/>
            <person name="Gogoleva N.E."/>
            <person name="Gogolev Y.V."/>
            <person name="Los D.A."/>
        </authorList>
    </citation>
    <scope>NUCLEOTIDE SEQUENCE [LARGE SCALE GENOMIC DNA]</scope>
    <source>
        <strain evidence="1 2">IPPAS B-1220</strain>
    </source>
</reference>
<gene>
    <name evidence="1" type="ORF">BH720_032210</name>
</gene>
<evidence type="ECO:0000313" key="1">
    <source>
        <dbReference type="EMBL" id="XPM63796.1"/>
    </source>
</evidence>
<dbReference type="EMBL" id="CP182909">
    <property type="protein sequence ID" value="XPM63796.1"/>
    <property type="molecule type" value="Genomic_DNA"/>
</dbReference>
<keyword evidence="2" id="KW-1185">Reference proteome</keyword>
<proteinExistence type="predicted"/>